<protein>
    <submittedName>
        <fullName evidence="1">Uncharacterized protein</fullName>
    </submittedName>
</protein>
<sequence length="66" mass="7528">MCHLEFTLKTHLIHPVIASDSILGIFFSLKYSQNERGYLSYDDFFNFSGIRFVGYIRGGNGSGFIE</sequence>
<dbReference type="Proteomes" id="UP000887013">
    <property type="component" value="Unassembled WGS sequence"/>
</dbReference>
<dbReference type="EMBL" id="BMAW01052957">
    <property type="protein sequence ID" value="GFS88313.1"/>
    <property type="molecule type" value="Genomic_DNA"/>
</dbReference>
<comment type="caution">
    <text evidence="1">The sequence shown here is derived from an EMBL/GenBank/DDBJ whole genome shotgun (WGS) entry which is preliminary data.</text>
</comment>
<gene>
    <name evidence="1" type="ORF">NPIL_89431</name>
</gene>
<proteinExistence type="predicted"/>
<evidence type="ECO:0000313" key="1">
    <source>
        <dbReference type="EMBL" id="GFS88313.1"/>
    </source>
</evidence>
<accession>A0A8X6TAV3</accession>
<keyword evidence="2" id="KW-1185">Reference proteome</keyword>
<reference evidence="1" key="1">
    <citation type="submission" date="2020-08" db="EMBL/GenBank/DDBJ databases">
        <title>Multicomponent nature underlies the extraordinary mechanical properties of spider dragline silk.</title>
        <authorList>
            <person name="Kono N."/>
            <person name="Nakamura H."/>
            <person name="Mori M."/>
            <person name="Yoshida Y."/>
            <person name="Ohtoshi R."/>
            <person name="Malay A.D."/>
            <person name="Moran D.A.P."/>
            <person name="Tomita M."/>
            <person name="Numata K."/>
            <person name="Arakawa K."/>
        </authorList>
    </citation>
    <scope>NUCLEOTIDE SEQUENCE</scope>
</reference>
<name>A0A8X6TAV3_NEPPI</name>
<evidence type="ECO:0000313" key="2">
    <source>
        <dbReference type="Proteomes" id="UP000887013"/>
    </source>
</evidence>
<dbReference type="AlphaFoldDB" id="A0A8X6TAV3"/>
<organism evidence="1 2">
    <name type="scientific">Nephila pilipes</name>
    <name type="common">Giant wood spider</name>
    <name type="synonym">Nephila maculata</name>
    <dbReference type="NCBI Taxonomy" id="299642"/>
    <lineage>
        <taxon>Eukaryota</taxon>
        <taxon>Metazoa</taxon>
        <taxon>Ecdysozoa</taxon>
        <taxon>Arthropoda</taxon>
        <taxon>Chelicerata</taxon>
        <taxon>Arachnida</taxon>
        <taxon>Araneae</taxon>
        <taxon>Araneomorphae</taxon>
        <taxon>Entelegynae</taxon>
        <taxon>Araneoidea</taxon>
        <taxon>Nephilidae</taxon>
        <taxon>Nephila</taxon>
    </lineage>
</organism>